<dbReference type="Gene3D" id="2.30.130.110">
    <property type="match status" value="1"/>
</dbReference>
<dbReference type="InterPro" id="IPR052172">
    <property type="entry name" value="UxaA_altronate/galactarate_dh"/>
</dbReference>
<dbReference type="KEGG" id="cpas:Clopa_0819"/>
<dbReference type="InterPro" id="IPR013974">
    <property type="entry name" value="SAF"/>
</dbReference>
<dbReference type="PANTHER" id="PTHR30536">
    <property type="entry name" value="ALTRONATE/GALACTARATE DEHYDRATASE"/>
    <property type="match status" value="1"/>
</dbReference>
<dbReference type="GO" id="GO:0016829">
    <property type="term" value="F:lyase activity"/>
    <property type="evidence" value="ECO:0007669"/>
    <property type="project" value="UniProtKB-KW"/>
</dbReference>
<accession>R4K5M9</accession>
<dbReference type="RefSeq" id="WP_015614168.1">
    <property type="nucleotide sequence ID" value="NC_021182.1"/>
</dbReference>
<dbReference type="PATRIC" id="fig|86416.3.peg.808"/>
<dbReference type="STRING" id="86416.Clopa_0819"/>
<evidence type="ECO:0000313" key="3">
    <source>
        <dbReference type="EMBL" id="AGK95844.1"/>
    </source>
</evidence>
<feature type="domain" description="SAF" evidence="2">
    <location>
        <begin position="14"/>
        <end position="89"/>
    </location>
</feature>
<dbReference type="InterPro" id="IPR044144">
    <property type="entry name" value="SAF_UxaA/GarD"/>
</dbReference>
<gene>
    <name evidence="3" type="ORF">Clopa_0819</name>
</gene>
<reference evidence="3 4" key="1">
    <citation type="submission" date="2012-01" db="EMBL/GenBank/DDBJ databases">
        <title>Complete sequence of chromosome of Clostridium pasteurianum BC1.</title>
        <authorList>
            <consortium name="US DOE Joint Genome Institute"/>
            <person name="Lucas S."/>
            <person name="Han J."/>
            <person name="Lapidus A."/>
            <person name="Cheng J.-F."/>
            <person name="Goodwin L."/>
            <person name="Pitluck S."/>
            <person name="Peters L."/>
            <person name="Mikhailova N."/>
            <person name="Teshima H."/>
            <person name="Detter J.C."/>
            <person name="Han C."/>
            <person name="Tapia R."/>
            <person name="Land M."/>
            <person name="Hauser L."/>
            <person name="Kyrpides N."/>
            <person name="Ivanova N."/>
            <person name="Pagani I."/>
            <person name="Dunn J."/>
            <person name="Taghavi S."/>
            <person name="Francis A."/>
            <person name="van der Lelie D."/>
            <person name="Woyke T."/>
        </authorList>
    </citation>
    <scope>NUCLEOTIDE SEQUENCE [LARGE SCALE GENOMIC DNA]</scope>
    <source>
        <strain evidence="3 4">BC1</strain>
    </source>
</reference>
<dbReference type="PANTHER" id="PTHR30536:SF5">
    <property type="entry name" value="ALTRONATE DEHYDRATASE"/>
    <property type="match status" value="1"/>
</dbReference>
<evidence type="ECO:0000259" key="2">
    <source>
        <dbReference type="SMART" id="SM00858"/>
    </source>
</evidence>
<dbReference type="EMBL" id="CP003261">
    <property type="protein sequence ID" value="AGK95844.1"/>
    <property type="molecule type" value="Genomic_DNA"/>
</dbReference>
<name>R4K5M9_CLOPA</name>
<protein>
    <submittedName>
        <fullName evidence="3">Altronate dehydratase</fullName>
    </submittedName>
</protein>
<dbReference type="Pfam" id="PF08666">
    <property type="entry name" value="SAF"/>
    <property type="match status" value="1"/>
</dbReference>
<sequence length="97" mass="10898">MENKINSLLINAKDSVAVAIEELKEGSAASYKDREEIKEVNIIQNIPIYHKFAIINIKDGDLVYKYGQVIGRATQDIKIGQHIHTHNIVSIREAIEG</sequence>
<dbReference type="HOGENOM" id="CLU_084161_3_0_9"/>
<organism evidence="3 4">
    <name type="scientific">Clostridium pasteurianum BC1</name>
    <dbReference type="NCBI Taxonomy" id="86416"/>
    <lineage>
        <taxon>Bacteria</taxon>
        <taxon>Bacillati</taxon>
        <taxon>Bacillota</taxon>
        <taxon>Clostridia</taxon>
        <taxon>Eubacteriales</taxon>
        <taxon>Clostridiaceae</taxon>
        <taxon>Clostridium</taxon>
    </lineage>
</organism>
<proteinExistence type="predicted"/>
<dbReference type="OrthoDB" id="9804574at2"/>
<keyword evidence="1" id="KW-0456">Lyase</keyword>
<dbReference type="GO" id="GO:0019698">
    <property type="term" value="P:D-galacturonate catabolic process"/>
    <property type="evidence" value="ECO:0007669"/>
    <property type="project" value="TreeGrafter"/>
</dbReference>
<evidence type="ECO:0000256" key="1">
    <source>
        <dbReference type="ARBA" id="ARBA00023239"/>
    </source>
</evidence>
<dbReference type="Proteomes" id="UP000013523">
    <property type="component" value="Chromosome"/>
</dbReference>
<dbReference type="AlphaFoldDB" id="R4K5M9"/>
<dbReference type="CDD" id="cd11613">
    <property type="entry name" value="SAF_AH_GD"/>
    <property type="match status" value="1"/>
</dbReference>
<evidence type="ECO:0000313" key="4">
    <source>
        <dbReference type="Proteomes" id="UP000013523"/>
    </source>
</evidence>
<keyword evidence="4" id="KW-1185">Reference proteome</keyword>
<dbReference type="eggNOG" id="COG2721">
    <property type="taxonomic scope" value="Bacteria"/>
</dbReference>
<dbReference type="SMART" id="SM00858">
    <property type="entry name" value="SAF"/>
    <property type="match status" value="1"/>
</dbReference>